<organism evidence="1 2">
    <name type="scientific">Weissella bombi</name>
    <dbReference type="NCBI Taxonomy" id="1505725"/>
    <lineage>
        <taxon>Bacteria</taxon>
        <taxon>Bacillati</taxon>
        <taxon>Bacillota</taxon>
        <taxon>Bacilli</taxon>
        <taxon>Lactobacillales</taxon>
        <taxon>Lactobacillaceae</taxon>
        <taxon>Weissella</taxon>
    </lineage>
</organism>
<dbReference type="RefSeq" id="WP_092462999.1">
    <property type="nucleotide sequence ID" value="NZ_BJEE01000001.1"/>
</dbReference>
<evidence type="ECO:0000313" key="2">
    <source>
        <dbReference type="Proteomes" id="UP000199268"/>
    </source>
</evidence>
<protein>
    <submittedName>
        <fullName evidence="1">Uncharacterized protein</fullName>
    </submittedName>
</protein>
<keyword evidence="2" id="KW-1185">Reference proteome</keyword>
<name>A0A1C4B4K8_9LACO</name>
<evidence type="ECO:0000313" key="1">
    <source>
        <dbReference type="EMBL" id="SCC01759.1"/>
    </source>
</evidence>
<reference evidence="2" key="1">
    <citation type="submission" date="2016-08" db="EMBL/GenBank/DDBJ databases">
        <authorList>
            <person name="Varghese N."/>
            <person name="Submissions Spin"/>
        </authorList>
    </citation>
    <scope>NUCLEOTIDE SEQUENCE [LARGE SCALE GENOMIC DNA]</scope>
    <source>
        <strain evidence="2">R-53094</strain>
    </source>
</reference>
<sequence length="71" mass="8354">MDKKRNLNTTGMTIHLTPSNFMVNRILVNGKYFSYRGIDLKMGDTVRIRQQIGNYLVVEKAYKFGKNYYEV</sequence>
<accession>A0A1C4B4K8</accession>
<dbReference type="Proteomes" id="UP000199268">
    <property type="component" value="Unassembled WGS sequence"/>
</dbReference>
<dbReference type="AlphaFoldDB" id="A0A1C4B4K8"/>
<gene>
    <name evidence="1" type="ORF">GA0061074_10891</name>
</gene>
<dbReference type="EMBL" id="FMAO01000008">
    <property type="protein sequence ID" value="SCC01759.1"/>
    <property type="molecule type" value="Genomic_DNA"/>
</dbReference>
<dbReference type="STRING" id="1505725.GA0061074_10891"/>
<dbReference type="OrthoDB" id="2146879at2"/>
<proteinExistence type="predicted"/>